<keyword evidence="4" id="KW-0436">Ligase</keyword>
<evidence type="ECO:0000256" key="1">
    <source>
        <dbReference type="ARBA" id="ARBA00007832"/>
    </source>
</evidence>
<dbReference type="Proteomes" id="UP000265903">
    <property type="component" value="Unassembled WGS sequence"/>
</dbReference>
<evidence type="ECO:0000259" key="3">
    <source>
        <dbReference type="Pfam" id="PF06276"/>
    </source>
</evidence>
<dbReference type="OrthoDB" id="495728at2"/>
<protein>
    <submittedName>
        <fullName evidence="4">N(2)-citryl-N(6)-acetyl-N(6)-hydroxylysine synthase</fullName>
        <ecNumber evidence="4">6.3.2.38</ecNumber>
    </submittedName>
</protein>
<dbReference type="InterPro" id="IPR007310">
    <property type="entry name" value="Aerobactin_biosyn_IucA/IucC_N"/>
</dbReference>
<feature type="domain" description="Aerobactin siderophore biosynthesis IucA/IucC N-terminal" evidence="2">
    <location>
        <begin position="148"/>
        <end position="374"/>
    </location>
</feature>
<evidence type="ECO:0000313" key="5">
    <source>
        <dbReference type="Proteomes" id="UP000265903"/>
    </source>
</evidence>
<dbReference type="GO" id="GO:0019290">
    <property type="term" value="P:siderophore biosynthetic process"/>
    <property type="evidence" value="ECO:0007669"/>
    <property type="project" value="InterPro"/>
</dbReference>
<dbReference type="EMBL" id="QMDL01000003">
    <property type="protein sequence ID" value="RMJ03236.1"/>
    <property type="molecule type" value="Genomic_DNA"/>
</dbReference>
<proteinExistence type="inferred from homology"/>
<dbReference type="EC" id="6.3.2.38" evidence="4"/>
<gene>
    <name evidence="4" type="primary">iucA</name>
    <name evidence="4" type="ORF">DOQ08_02701</name>
</gene>
<dbReference type="Gene3D" id="1.10.510.40">
    <property type="match status" value="1"/>
</dbReference>
<dbReference type="Pfam" id="PF06276">
    <property type="entry name" value="FhuF"/>
    <property type="match status" value="1"/>
</dbReference>
<sequence length="605" mass="68457">MGPSARAIAEQASFQAFLHGYLQEIDPGQWREHTVLTGPSGQWTCELSLESQRSRLAIEIVYRSDLGRHRYGKVQQWLNGRYSWAEIEPFQAMCLLVRELYARSAGMVPELRKLRELELLHRLTDSYGVMTRYVAKRRHDPRLHQNCFLEAEQSLLFGHASHPTPKSRQGMPEWQQDAYAPELANRFQLHYFMVHQSCVEQDSATALPASTMAECLIRGGHPTLNLPEDHVLIPAHPLQAQWLLLQPAVQSAIQDGAIHPLGALGPEFSATSSVRTLYSEQADWMLKFSIPVKVTNSLRVNKVPELRAGVVMARLIQRTGFAESEPAFRILQDPAYLTVKLPGQAESGFEMIFRENPFPEGEDHGVISLAALTQDPLPGRNSRLLSLIEGVALNENRSLASVSQDWFQHYLACAIAPALRLYDEHGIALEAHQQNSLLDIRGGYPHRYYYRDNQGYYLSESRRESLTALCPDVLDTPELFYRDAMIRDRFCYYLIVNQLFSVIARFGVDGLVSEAVLLRQLRCFLQSELARLDGPARPLVAMLLEDSCLPYKGNLLTRVHDVDELNAELEMAVYTSIPNPLCRRVQSLLPSQIRKQAVEVHHGAA</sequence>
<organism evidence="4 5">
    <name type="scientific">Marinobacter litoralis</name>
    <dbReference type="NCBI Taxonomy" id="187981"/>
    <lineage>
        <taxon>Bacteria</taxon>
        <taxon>Pseudomonadati</taxon>
        <taxon>Pseudomonadota</taxon>
        <taxon>Gammaproteobacteria</taxon>
        <taxon>Pseudomonadales</taxon>
        <taxon>Marinobacteraceae</taxon>
        <taxon>Marinobacter</taxon>
    </lineage>
</organism>
<dbReference type="RefSeq" id="WP_114335459.1">
    <property type="nucleotide sequence ID" value="NZ_QMDL01000003.1"/>
</dbReference>
<reference evidence="4 5" key="1">
    <citation type="submission" date="2018-08" db="EMBL/GenBank/DDBJ databases">
        <title>Whole Genome Sequence of the Moderate Halophilic Marine Bacterium Marinobacter litoralis Sw-45.</title>
        <authorList>
            <person name="Musa H."/>
        </authorList>
    </citation>
    <scope>NUCLEOTIDE SEQUENCE [LARGE SCALE GENOMIC DNA]</scope>
    <source>
        <strain evidence="4 5">Sw-45</strain>
    </source>
</reference>
<dbReference type="InterPro" id="IPR037455">
    <property type="entry name" value="LucA/IucC-like"/>
</dbReference>
<dbReference type="Pfam" id="PF04183">
    <property type="entry name" value="IucA_IucC"/>
    <property type="match status" value="1"/>
</dbReference>
<name>A0A3M2RD50_9GAMM</name>
<accession>A0A3M2RD50</accession>
<dbReference type="GO" id="GO:0016881">
    <property type="term" value="F:acid-amino acid ligase activity"/>
    <property type="evidence" value="ECO:0007669"/>
    <property type="project" value="UniProtKB-ARBA"/>
</dbReference>
<feature type="domain" description="Aerobactin siderophore biosynthesis IucA/IucC-like C-terminal" evidence="3">
    <location>
        <begin position="404"/>
        <end position="565"/>
    </location>
</feature>
<comment type="caution">
    <text evidence="4">The sequence shown here is derived from an EMBL/GenBank/DDBJ whole genome shotgun (WGS) entry which is preliminary data.</text>
</comment>
<evidence type="ECO:0000313" key="4">
    <source>
        <dbReference type="EMBL" id="RMJ03236.1"/>
    </source>
</evidence>
<dbReference type="AlphaFoldDB" id="A0A3M2RD50"/>
<evidence type="ECO:0000259" key="2">
    <source>
        <dbReference type="Pfam" id="PF04183"/>
    </source>
</evidence>
<comment type="similarity">
    <text evidence="1">Belongs to the IucA/IucC family.</text>
</comment>
<dbReference type="PANTHER" id="PTHR34384">
    <property type="entry name" value="L-2,3-DIAMINOPROPANOATE--CITRATE LIGASE"/>
    <property type="match status" value="1"/>
</dbReference>
<dbReference type="PANTHER" id="PTHR34384:SF5">
    <property type="entry name" value="L-2,3-DIAMINOPROPANOATE--CITRATE LIGASE"/>
    <property type="match status" value="1"/>
</dbReference>
<dbReference type="InterPro" id="IPR022770">
    <property type="entry name" value="IucA/IucC-like_C"/>
</dbReference>
<keyword evidence="5" id="KW-1185">Reference proteome</keyword>